<sequence length="444" mass="44575">MVGTLALLTTVTAVVTSLGAPLVASVAVDYDVSLTAAQWTLTATLLTGAMATPVVGRAGSGALRRPVILGGLALVVAGCVLSALPTGFPGLLVGRCLQGVGLAITPLALAVARDVLDPDRMPATMSLLSVAGVAGAGLGFPLTALVAGAGGLGAAFWLGAGMTAATLVAAWRHVPSAPPTGTARLDWTGGLLLTGGIAAVLLTVSQGEDWGWASWPTAALAAMGTAAILAWVPWTLRGDHPLVDLRLAARPAALAAHLTALLAGAGMYAGLTLVLIVVQADSSTGWGLGHPVGVAGLMLLPYSMLSVGGSRLALAFGRRYPPNRILPLGCAVYLLSNVLLALAHDHVWQILLVMAVAGLGSGCTFAMIPLLLISAVPPDETSSMLSFQQVLRYLGFSVGSTLGVVVLDVASGSSGPHHQGFVVAALVTAGLCGVAGTAAWRITR</sequence>
<dbReference type="SUPFAM" id="SSF103473">
    <property type="entry name" value="MFS general substrate transporter"/>
    <property type="match status" value="1"/>
</dbReference>
<evidence type="ECO:0000256" key="3">
    <source>
        <dbReference type="ARBA" id="ARBA00022475"/>
    </source>
</evidence>
<feature type="transmembrane region" description="Helical" evidence="7">
    <location>
        <begin position="210"/>
        <end position="232"/>
    </location>
</feature>
<feature type="domain" description="Major facilitator superfamily (MFS) profile" evidence="8">
    <location>
        <begin position="1"/>
        <end position="444"/>
    </location>
</feature>
<organism evidence="9 10">
    <name type="scientific">Nocardioides deserti</name>
    <dbReference type="NCBI Taxonomy" id="1588644"/>
    <lineage>
        <taxon>Bacteria</taxon>
        <taxon>Bacillati</taxon>
        <taxon>Actinomycetota</taxon>
        <taxon>Actinomycetes</taxon>
        <taxon>Propionibacteriales</taxon>
        <taxon>Nocardioidaceae</taxon>
        <taxon>Nocardioides</taxon>
    </lineage>
</organism>
<dbReference type="InterPro" id="IPR011701">
    <property type="entry name" value="MFS"/>
</dbReference>
<accession>A0ABR6UBB6</accession>
<evidence type="ECO:0000256" key="7">
    <source>
        <dbReference type="SAM" id="Phobius"/>
    </source>
</evidence>
<feature type="transmembrane region" description="Helical" evidence="7">
    <location>
        <begin position="420"/>
        <end position="440"/>
    </location>
</feature>
<dbReference type="Pfam" id="PF07690">
    <property type="entry name" value="MFS_1"/>
    <property type="match status" value="1"/>
</dbReference>
<feature type="transmembrane region" description="Helical" evidence="7">
    <location>
        <begin position="350"/>
        <end position="372"/>
    </location>
</feature>
<keyword evidence="6 7" id="KW-0472">Membrane</keyword>
<protein>
    <submittedName>
        <fullName evidence="9">MFS transporter</fullName>
    </submittedName>
</protein>
<proteinExistence type="predicted"/>
<dbReference type="Gene3D" id="1.20.1250.20">
    <property type="entry name" value="MFS general substrate transporter like domains"/>
    <property type="match status" value="2"/>
</dbReference>
<feature type="transmembrane region" description="Helical" evidence="7">
    <location>
        <begin position="185"/>
        <end position="204"/>
    </location>
</feature>
<comment type="subcellular location">
    <subcellularLocation>
        <location evidence="1">Cell membrane</location>
        <topology evidence="1">Multi-pass membrane protein</topology>
    </subcellularLocation>
</comment>
<evidence type="ECO:0000313" key="9">
    <source>
        <dbReference type="EMBL" id="MBC2961739.1"/>
    </source>
</evidence>
<dbReference type="EMBL" id="JACMYC010000010">
    <property type="protein sequence ID" value="MBC2961739.1"/>
    <property type="molecule type" value="Genomic_DNA"/>
</dbReference>
<name>A0ABR6UBB6_9ACTN</name>
<keyword evidence="3" id="KW-1003">Cell membrane</keyword>
<evidence type="ECO:0000259" key="8">
    <source>
        <dbReference type="PROSITE" id="PS50850"/>
    </source>
</evidence>
<keyword evidence="10" id="KW-1185">Reference proteome</keyword>
<feature type="transmembrane region" description="Helical" evidence="7">
    <location>
        <begin position="67"/>
        <end position="86"/>
    </location>
</feature>
<evidence type="ECO:0000256" key="1">
    <source>
        <dbReference type="ARBA" id="ARBA00004651"/>
    </source>
</evidence>
<evidence type="ECO:0000256" key="4">
    <source>
        <dbReference type="ARBA" id="ARBA00022692"/>
    </source>
</evidence>
<feature type="transmembrane region" description="Helical" evidence="7">
    <location>
        <begin position="292"/>
        <end position="313"/>
    </location>
</feature>
<comment type="caution">
    <text evidence="9">The sequence shown here is derived from an EMBL/GenBank/DDBJ whole genome shotgun (WGS) entry which is preliminary data.</text>
</comment>
<keyword evidence="2" id="KW-0813">Transport</keyword>
<reference evidence="9 10" key="1">
    <citation type="submission" date="2020-08" db="EMBL/GenBank/DDBJ databases">
        <title>novel species in genus Nocardioides.</title>
        <authorList>
            <person name="Zhang G."/>
        </authorList>
    </citation>
    <scope>NUCLEOTIDE SEQUENCE [LARGE SCALE GENOMIC DNA]</scope>
    <source>
        <strain evidence="9 10">SC8A-24</strain>
    </source>
</reference>
<dbReference type="PANTHER" id="PTHR42718">
    <property type="entry name" value="MAJOR FACILITATOR SUPERFAMILY MULTIDRUG TRANSPORTER MFSC"/>
    <property type="match status" value="1"/>
</dbReference>
<dbReference type="PROSITE" id="PS50850">
    <property type="entry name" value="MFS"/>
    <property type="match status" value="1"/>
</dbReference>
<dbReference type="Proteomes" id="UP000604001">
    <property type="component" value="Unassembled WGS sequence"/>
</dbReference>
<feature type="transmembrane region" description="Helical" evidence="7">
    <location>
        <begin position="325"/>
        <end position="344"/>
    </location>
</feature>
<keyword evidence="5 7" id="KW-1133">Transmembrane helix</keyword>
<dbReference type="InterPro" id="IPR036259">
    <property type="entry name" value="MFS_trans_sf"/>
</dbReference>
<evidence type="ECO:0000256" key="2">
    <source>
        <dbReference type="ARBA" id="ARBA00022448"/>
    </source>
</evidence>
<feature type="transmembrane region" description="Helical" evidence="7">
    <location>
        <begin position="35"/>
        <end position="55"/>
    </location>
</feature>
<evidence type="ECO:0000256" key="6">
    <source>
        <dbReference type="ARBA" id="ARBA00023136"/>
    </source>
</evidence>
<evidence type="ECO:0000313" key="10">
    <source>
        <dbReference type="Proteomes" id="UP000604001"/>
    </source>
</evidence>
<evidence type="ECO:0000256" key="5">
    <source>
        <dbReference type="ARBA" id="ARBA00022989"/>
    </source>
</evidence>
<dbReference type="InterPro" id="IPR020846">
    <property type="entry name" value="MFS_dom"/>
</dbReference>
<feature type="transmembrane region" description="Helical" evidence="7">
    <location>
        <begin position="154"/>
        <end position="173"/>
    </location>
</feature>
<gene>
    <name evidence="9" type="ORF">H7344_15675</name>
</gene>
<feature type="transmembrane region" description="Helical" evidence="7">
    <location>
        <begin position="92"/>
        <end position="112"/>
    </location>
</feature>
<feature type="transmembrane region" description="Helical" evidence="7">
    <location>
        <begin position="124"/>
        <end position="148"/>
    </location>
</feature>
<dbReference type="PANTHER" id="PTHR42718:SF46">
    <property type="entry name" value="BLR6921 PROTEIN"/>
    <property type="match status" value="1"/>
</dbReference>
<keyword evidence="4 7" id="KW-0812">Transmembrane</keyword>
<dbReference type="RefSeq" id="WP_186346942.1">
    <property type="nucleotide sequence ID" value="NZ_BMMR01000002.1"/>
</dbReference>
<feature type="transmembrane region" description="Helical" evidence="7">
    <location>
        <begin position="253"/>
        <end position="280"/>
    </location>
</feature>
<feature type="transmembrane region" description="Helical" evidence="7">
    <location>
        <begin position="393"/>
        <end position="414"/>
    </location>
</feature>